<dbReference type="AlphaFoldDB" id="A0A0W1AQH2"/>
<dbReference type="Proteomes" id="UP000054709">
    <property type="component" value="Unassembled WGS sequence"/>
</dbReference>
<organism evidence="1 2">
    <name type="scientific">Paenibacillus etheri</name>
    <dbReference type="NCBI Taxonomy" id="1306852"/>
    <lineage>
        <taxon>Bacteria</taxon>
        <taxon>Bacillati</taxon>
        <taxon>Bacillota</taxon>
        <taxon>Bacilli</taxon>
        <taxon>Bacillales</taxon>
        <taxon>Paenibacillaceae</taxon>
        <taxon>Paenibacillus</taxon>
    </lineage>
</organism>
<name>A0A0W1AQH2_9BACL</name>
<gene>
    <name evidence="1" type="ORF">UQ64_01615</name>
</gene>
<reference evidence="1 2" key="1">
    <citation type="journal article" date="2015" name="Int. Biodeterior. Biodegradation">
        <title>Physiological and genetic screening methods for the isolation of methyl tert-butyl ether-degrading bacteria for bioremediation purposes.</title>
        <authorList>
            <person name="Guisado I.M."/>
            <person name="Purswani J."/>
            <person name="Gonzalez Lopez J."/>
            <person name="Pozo C."/>
        </authorList>
    </citation>
    <scope>NUCLEOTIDE SEQUENCE [LARGE SCALE GENOMIC DNA]</scope>
    <source>
        <strain evidence="1 2">SH7</strain>
    </source>
</reference>
<evidence type="ECO:0000313" key="2">
    <source>
        <dbReference type="Proteomes" id="UP000054709"/>
    </source>
</evidence>
<protein>
    <submittedName>
        <fullName evidence="1">Uncharacterized protein</fullName>
    </submittedName>
</protein>
<dbReference type="EMBL" id="LCZJ02000054">
    <property type="protein sequence ID" value="KTD83567.1"/>
    <property type="molecule type" value="Genomic_DNA"/>
</dbReference>
<evidence type="ECO:0000313" key="1">
    <source>
        <dbReference type="EMBL" id="KTD83567.1"/>
    </source>
</evidence>
<proteinExistence type="predicted"/>
<sequence>MEQLYKEILQFFLIIFNRQVRSDVLLGVHAGSQDLKKLLDEISISYNVNLSDFIDVEEMKVDLFVKKVATRL</sequence>
<dbReference type="RefSeq" id="WP_060626626.1">
    <property type="nucleotide sequence ID" value="NZ_LCZJ02000054.1"/>
</dbReference>
<keyword evidence="2" id="KW-1185">Reference proteome</keyword>
<comment type="caution">
    <text evidence="1">The sequence shown here is derived from an EMBL/GenBank/DDBJ whole genome shotgun (WGS) entry which is preliminary data.</text>
</comment>
<accession>A0A0W1AQH2</accession>